<dbReference type="Proteomes" id="UP000682733">
    <property type="component" value="Unassembled WGS sequence"/>
</dbReference>
<proteinExistence type="predicted"/>
<feature type="non-terminal residue" evidence="1">
    <location>
        <position position="42"/>
    </location>
</feature>
<comment type="caution">
    <text evidence="1">The sequence shown here is derived from an EMBL/GenBank/DDBJ whole genome shotgun (WGS) entry which is preliminary data.</text>
</comment>
<evidence type="ECO:0000313" key="1">
    <source>
        <dbReference type="EMBL" id="CAF1685300.1"/>
    </source>
</evidence>
<name>A0A8S2GGC4_9BILA</name>
<reference evidence="1" key="1">
    <citation type="submission" date="2021-02" db="EMBL/GenBank/DDBJ databases">
        <authorList>
            <person name="Nowell W R."/>
        </authorList>
    </citation>
    <scope>NUCLEOTIDE SEQUENCE</scope>
</reference>
<protein>
    <submittedName>
        <fullName evidence="1">Uncharacterized protein</fullName>
    </submittedName>
</protein>
<dbReference type="EMBL" id="CAJOBA010015823">
    <property type="protein sequence ID" value="CAF3889206.1"/>
    <property type="molecule type" value="Genomic_DNA"/>
</dbReference>
<dbReference type="Proteomes" id="UP000677228">
    <property type="component" value="Unassembled WGS sequence"/>
</dbReference>
<dbReference type="EMBL" id="CAJNOK010082954">
    <property type="protein sequence ID" value="CAF1685300.1"/>
    <property type="molecule type" value="Genomic_DNA"/>
</dbReference>
<accession>A0A8S2GGC4</accession>
<evidence type="ECO:0000313" key="3">
    <source>
        <dbReference type="Proteomes" id="UP000677228"/>
    </source>
</evidence>
<evidence type="ECO:0000313" key="2">
    <source>
        <dbReference type="EMBL" id="CAF3889206.1"/>
    </source>
</evidence>
<gene>
    <name evidence="1" type="ORF">OVA965_LOCUS46193</name>
    <name evidence="2" type="ORF">TMI583_LOCUS20285</name>
</gene>
<sequence>MSKVHNRVEHLYFQMSPPPPLPSITSSVIGSLVETDAPMVIE</sequence>
<organism evidence="1 3">
    <name type="scientific">Didymodactylos carnosus</name>
    <dbReference type="NCBI Taxonomy" id="1234261"/>
    <lineage>
        <taxon>Eukaryota</taxon>
        <taxon>Metazoa</taxon>
        <taxon>Spiralia</taxon>
        <taxon>Gnathifera</taxon>
        <taxon>Rotifera</taxon>
        <taxon>Eurotatoria</taxon>
        <taxon>Bdelloidea</taxon>
        <taxon>Philodinida</taxon>
        <taxon>Philodinidae</taxon>
        <taxon>Didymodactylos</taxon>
    </lineage>
</organism>
<dbReference type="AlphaFoldDB" id="A0A8S2GGC4"/>